<evidence type="ECO:0000256" key="2">
    <source>
        <dbReference type="SAM" id="MobiDB-lite"/>
    </source>
</evidence>
<dbReference type="PROSITE" id="PS51029">
    <property type="entry name" value="MADF"/>
    <property type="match status" value="1"/>
</dbReference>
<proteinExistence type="predicted"/>
<evidence type="ECO:0000259" key="3">
    <source>
        <dbReference type="PROSITE" id="PS51029"/>
    </source>
</evidence>
<dbReference type="PANTHER" id="PTHR12243:SF67">
    <property type="entry name" value="COREPRESSOR OF PANGOLIN, ISOFORM A-RELATED"/>
    <property type="match status" value="1"/>
</dbReference>
<feature type="coiled-coil region" evidence="1">
    <location>
        <begin position="27"/>
        <end position="61"/>
    </location>
</feature>
<dbReference type="OrthoDB" id="6081971at2759"/>
<protein>
    <recommendedName>
        <fullName evidence="3">MADF domain-containing protein</fullName>
    </recommendedName>
</protein>
<keyword evidence="5" id="KW-1185">Reference proteome</keyword>
<name>A0A8S9XVN4_APOLU</name>
<feature type="compositionally biased region" description="Acidic residues" evidence="2">
    <location>
        <begin position="108"/>
        <end position="119"/>
    </location>
</feature>
<evidence type="ECO:0000313" key="5">
    <source>
        <dbReference type="Proteomes" id="UP000466442"/>
    </source>
</evidence>
<accession>A0A8S9XVN4</accession>
<feature type="domain" description="MADF" evidence="3">
    <location>
        <begin position="8"/>
        <end position="96"/>
    </location>
</feature>
<dbReference type="AlphaFoldDB" id="A0A8S9XVN4"/>
<dbReference type="Proteomes" id="UP000466442">
    <property type="component" value="Unassembled WGS sequence"/>
</dbReference>
<feature type="region of interest" description="Disordered" evidence="2">
    <location>
        <begin position="98"/>
        <end position="162"/>
    </location>
</feature>
<evidence type="ECO:0000313" key="4">
    <source>
        <dbReference type="EMBL" id="KAF6212371.1"/>
    </source>
</evidence>
<keyword evidence="1" id="KW-0175">Coiled coil</keyword>
<dbReference type="Pfam" id="PF10545">
    <property type="entry name" value="MADF_DNA_bdg"/>
    <property type="match status" value="1"/>
</dbReference>
<dbReference type="SMART" id="SM00595">
    <property type="entry name" value="MADF"/>
    <property type="match status" value="1"/>
</dbReference>
<reference evidence="4" key="1">
    <citation type="journal article" date="2021" name="Mol. Ecol. Resour.">
        <title>Apolygus lucorum genome provides insights into omnivorousness and mesophyll feeding.</title>
        <authorList>
            <person name="Liu Y."/>
            <person name="Liu H."/>
            <person name="Wang H."/>
            <person name="Huang T."/>
            <person name="Liu B."/>
            <person name="Yang B."/>
            <person name="Yin L."/>
            <person name="Li B."/>
            <person name="Zhang Y."/>
            <person name="Zhang S."/>
            <person name="Jiang F."/>
            <person name="Zhang X."/>
            <person name="Ren Y."/>
            <person name="Wang B."/>
            <person name="Wang S."/>
            <person name="Lu Y."/>
            <person name="Wu K."/>
            <person name="Fan W."/>
            <person name="Wang G."/>
        </authorList>
    </citation>
    <scope>NUCLEOTIDE SEQUENCE</scope>
    <source>
        <strain evidence="4">12Hb</strain>
    </source>
</reference>
<sequence length="162" mass="18571">MSDDIHEQLIDLVREATFLYDLRHCDYKDTAKKAQAWKEIAEKLNQNIDSVKLKWKNLRDSYVKYLKYLKGATGSAKKYKNWPWAAHLEFLKESVTPRPTVSNVPESSESEIVVDDEDTSGGSSVIIDDVADDGSSMSNDDSLMPPPKNRSQRKLWETLTRF</sequence>
<dbReference type="PANTHER" id="PTHR12243">
    <property type="entry name" value="MADF DOMAIN TRANSCRIPTION FACTOR"/>
    <property type="match status" value="1"/>
</dbReference>
<organism evidence="4 5">
    <name type="scientific">Apolygus lucorum</name>
    <name type="common">Small green plant bug</name>
    <name type="synonym">Lygocoris lucorum</name>
    <dbReference type="NCBI Taxonomy" id="248454"/>
    <lineage>
        <taxon>Eukaryota</taxon>
        <taxon>Metazoa</taxon>
        <taxon>Ecdysozoa</taxon>
        <taxon>Arthropoda</taxon>
        <taxon>Hexapoda</taxon>
        <taxon>Insecta</taxon>
        <taxon>Pterygota</taxon>
        <taxon>Neoptera</taxon>
        <taxon>Paraneoptera</taxon>
        <taxon>Hemiptera</taxon>
        <taxon>Heteroptera</taxon>
        <taxon>Panheteroptera</taxon>
        <taxon>Cimicomorpha</taxon>
        <taxon>Miridae</taxon>
        <taxon>Mirini</taxon>
        <taxon>Apolygus</taxon>
    </lineage>
</organism>
<dbReference type="InterPro" id="IPR039353">
    <property type="entry name" value="TF_Adf1"/>
</dbReference>
<evidence type="ECO:0000256" key="1">
    <source>
        <dbReference type="SAM" id="Coils"/>
    </source>
</evidence>
<dbReference type="InterPro" id="IPR006578">
    <property type="entry name" value="MADF-dom"/>
</dbReference>
<comment type="caution">
    <text evidence="4">The sequence shown here is derived from an EMBL/GenBank/DDBJ whole genome shotgun (WGS) entry which is preliminary data.</text>
</comment>
<gene>
    <name evidence="4" type="ORF">GE061_012893</name>
</gene>
<dbReference type="EMBL" id="WIXP02000004">
    <property type="protein sequence ID" value="KAF6212371.1"/>
    <property type="molecule type" value="Genomic_DNA"/>
</dbReference>